<evidence type="ECO:0000313" key="2">
    <source>
        <dbReference type="EMBL" id="MED6203914.1"/>
    </source>
</evidence>
<dbReference type="EMBL" id="JASCZI010241663">
    <property type="protein sequence ID" value="MED6203914.1"/>
    <property type="molecule type" value="Genomic_DNA"/>
</dbReference>
<evidence type="ECO:0000313" key="3">
    <source>
        <dbReference type="Proteomes" id="UP001341840"/>
    </source>
</evidence>
<evidence type="ECO:0000259" key="1">
    <source>
        <dbReference type="Pfam" id="PF14111"/>
    </source>
</evidence>
<sequence>MGKLITDKDINPTWVQNAMSNIWRKPGGFQMKEIHDKLYQFIFKKEADMKRVLNGSPWLFRNSWLLLRRWERNNKPEAMDFSKDLFCIVDRAPEFETILIREPWIASDFDRSAISDSPHSHQF</sequence>
<gene>
    <name evidence="2" type="ORF">PIB30_004043</name>
</gene>
<name>A0ABU6Y1P2_9FABA</name>
<dbReference type="Pfam" id="PF14111">
    <property type="entry name" value="DUF4283"/>
    <property type="match status" value="1"/>
</dbReference>
<dbReference type="Proteomes" id="UP001341840">
    <property type="component" value="Unassembled WGS sequence"/>
</dbReference>
<feature type="domain" description="DUF4283" evidence="1">
    <location>
        <begin position="15"/>
        <end position="77"/>
    </location>
</feature>
<accession>A0ABU6Y1P2</accession>
<organism evidence="2 3">
    <name type="scientific">Stylosanthes scabra</name>
    <dbReference type="NCBI Taxonomy" id="79078"/>
    <lineage>
        <taxon>Eukaryota</taxon>
        <taxon>Viridiplantae</taxon>
        <taxon>Streptophyta</taxon>
        <taxon>Embryophyta</taxon>
        <taxon>Tracheophyta</taxon>
        <taxon>Spermatophyta</taxon>
        <taxon>Magnoliopsida</taxon>
        <taxon>eudicotyledons</taxon>
        <taxon>Gunneridae</taxon>
        <taxon>Pentapetalae</taxon>
        <taxon>rosids</taxon>
        <taxon>fabids</taxon>
        <taxon>Fabales</taxon>
        <taxon>Fabaceae</taxon>
        <taxon>Papilionoideae</taxon>
        <taxon>50 kb inversion clade</taxon>
        <taxon>dalbergioids sensu lato</taxon>
        <taxon>Dalbergieae</taxon>
        <taxon>Pterocarpus clade</taxon>
        <taxon>Stylosanthes</taxon>
    </lineage>
</organism>
<proteinExistence type="predicted"/>
<reference evidence="2 3" key="1">
    <citation type="journal article" date="2023" name="Plants (Basel)">
        <title>Bridging the Gap: Combining Genomics and Transcriptomics Approaches to Understand Stylosanthes scabra, an Orphan Legume from the Brazilian Caatinga.</title>
        <authorList>
            <person name="Ferreira-Neto J.R.C."/>
            <person name="da Silva M.D."/>
            <person name="Binneck E."/>
            <person name="de Melo N.F."/>
            <person name="da Silva R.H."/>
            <person name="de Melo A.L.T.M."/>
            <person name="Pandolfi V."/>
            <person name="Bustamante F.O."/>
            <person name="Brasileiro-Vidal A.C."/>
            <person name="Benko-Iseppon A.M."/>
        </authorList>
    </citation>
    <scope>NUCLEOTIDE SEQUENCE [LARGE SCALE GENOMIC DNA]</scope>
    <source>
        <tissue evidence="2">Leaves</tissue>
    </source>
</reference>
<dbReference type="InterPro" id="IPR025558">
    <property type="entry name" value="DUF4283"/>
</dbReference>
<comment type="caution">
    <text evidence="2">The sequence shown here is derived from an EMBL/GenBank/DDBJ whole genome shotgun (WGS) entry which is preliminary data.</text>
</comment>
<protein>
    <recommendedName>
        <fullName evidence="1">DUF4283 domain-containing protein</fullName>
    </recommendedName>
</protein>
<keyword evidence="3" id="KW-1185">Reference proteome</keyword>